<organism evidence="1 2">
    <name type="scientific">Pseudonocardia sediminis</name>
    <dbReference type="NCBI Taxonomy" id="1397368"/>
    <lineage>
        <taxon>Bacteria</taxon>
        <taxon>Bacillati</taxon>
        <taxon>Actinomycetota</taxon>
        <taxon>Actinomycetes</taxon>
        <taxon>Pseudonocardiales</taxon>
        <taxon>Pseudonocardiaceae</taxon>
        <taxon>Pseudonocardia</taxon>
    </lineage>
</organism>
<dbReference type="OrthoDB" id="3578043at2"/>
<evidence type="ECO:0000313" key="1">
    <source>
        <dbReference type="EMBL" id="RZT85124.1"/>
    </source>
</evidence>
<proteinExistence type="predicted"/>
<dbReference type="EMBL" id="SHKL01000001">
    <property type="protein sequence ID" value="RZT85124.1"/>
    <property type="molecule type" value="Genomic_DNA"/>
</dbReference>
<dbReference type="AlphaFoldDB" id="A0A4Q7UVP1"/>
<protein>
    <submittedName>
        <fullName evidence="1">Uncharacterized protein</fullName>
    </submittedName>
</protein>
<keyword evidence="2" id="KW-1185">Reference proteome</keyword>
<reference evidence="1 2" key="1">
    <citation type="submission" date="2019-02" db="EMBL/GenBank/DDBJ databases">
        <title>Sequencing the genomes of 1000 actinobacteria strains.</title>
        <authorList>
            <person name="Klenk H.-P."/>
        </authorList>
    </citation>
    <scope>NUCLEOTIDE SEQUENCE [LARGE SCALE GENOMIC DNA]</scope>
    <source>
        <strain evidence="1 2">DSM 45779</strain>
    </source>
</reference>
<gene>
    <name evidence="1" type="ORF">EV383_1988</name>
</gene>
<accession>A0A4Q7UVP1</accession>
<dbReference type="Proteomes" id="UP000291591">
    <property type="component" value="Unassembled WGS sequence"/>
</dbReference>
<comment type="caution">
    <text evidence="1">The sequence shown here is derived from an EMBL/GenBank/DDBJ whole genome shotgun (WGS) entry which is preliminary data.</text>
</comment>
<name>A0A4Q7UVP1_PSEST</name>
<sequence length="97" mass="10454">MSITADRPITFSPDIADIATRMPRRHTVVTRDGMDGVMAVATALQTCGRSLSEFSVDVRDGVAYSSISCTMSLTPAECEAFGERMLDMACVIAVDPY</sequence>
<dbReference type="RefSeq" id="WP_130289640.1">
    <property type="nucleotide sequence ID" value="NZ_SHKL01000001.1"/>
</dbReference>
<evidence type="ECO:0000313" key="2">
    <source>
        <dbReference type="Proteomes" id="UP000291591"/>
    </source>
</evidence>